<keyword evidence="1" id="KW-0812">Transmembrane</keyword>
<dbReference type="AlphaFoldDB" id="A0AAP0I803"/>
<feature type="transmembrane region" description="Helical" evidence="1">
    <location>
        <begin position="181"/>
        <end position="205"/>
    </location>
</feature>
<keyword evidence="1" id="KW-1133">Transmembrane helix</keyword>
<keyword evidence="1" id="KW-0472">Membrane</keyword>
<feature type="transmembrane region" description="Helical" evidence="1">
    <location>
        <begin position="117"/>
        <end position="137"/>
    </location>
</feature>
<dbReference type="EMBL" id="JBBNAE010000007">
    <property type="protein sequence ID" value="KAK9110369.1"/>
    <property type="molecule type" value="Genomic_DNA"/>
</dbReference>
<evidence type="ECO:0000313" key="3">
    <source>
        <dbReference type="Proteomes" id="UP001417504"/>
    </source>
</evidence>
<protein>
    <submittedName>
        <fullName evidence="2">Uncharacterized protein</fullName>
    </submittedName>
</protein>
<reference evidence="2 3" key="1">
    <citation type="submission" date="2024-01" db="EMBL/GenBank/DDBJ databases">
        <title>Genome assemblies of Stephania.</title>
        <authorList>
            <person name="Yang L."/>
        </authorList>
    </citation>
    <scope>NUCLEOTIDE SEQUENCE [LARGE SCALE GENOMIC DNA]</scope>
    <source>
        <strain evidence="2">QJT</strain>
        <tissue evidence="2">Leaf</tissue>
    </source>
</reference>
<accession>A0AAP0I803</accession>
<organism evidence="2 3">
    <name type="scientific">Stephania japonica</name>
    <dbReference type="NCBI Taxonomy" id="461633"/>
    <lineage>
        <taxon>Eukaryota</taxon>
        <taxon>Viridiplantae</taxon>
        <taxon>Streptophyta</taxon>
        <taxon>Embryophyta</taxon>
        <taxon>Tracheophyta</taxon>
        <taxon>Spermatophyta</taxon>
        <taxon>Magnoliopsida</taxon>
        <taxon>Ranunculales</taxon>
        <taxon>Menispermaceae</taxon>
        <taxon>Menispermoideae</taxon>
        <taxon>Cissampelideae</taxon>
        <taxon>Stephania</taxon>
    </lineage>
</organism>
<sequence length="313" mass="35909">MDARLVLLQHLGFFGIFKESYKILFSWLKLKILPIFLTFIVPFCFIFTAKLYLSSYLLAKIVYYHSDLHKAWSTDDSKYNEIKRELVIEWIIYGIVNAISVLLGLVACLFSISAVSYIVVCIYVSIHTTYIQVMHFVVFRAWKRLVITFLWYFVILGMYDIAGIGLLIIGSSVIGIPQLRVLGIIVEVIIAILYNIGVVYINMIWNTASVMSVLESKYYGLSALERSRVLMMGKMKVIFPITFVFEAWLYGMQAVFFVFLAKLSLEAQVVTGIFCFLVTSIMVLLGLVVQTVVYLVCKSYHQESMDEPWMVGR</sequence>
<evidence type="ECO:0000256" key="1">
    <source>
        <dbReference type="SAM" id="Phobius"/>
    </source>
</evidence>
<feature type="transmembrane region" description="Helical" evidence="1">
    <location>
        <begin position="149"/>
        <end position="169"/>
    </location>
</feature>
<feature type="transmembrane region" description="Helical" evidence="1">
    <location>
        <begin position="32"/>
        <end position="53"/>
    </location>
</feature>
<gene>
    <name evidence="2" type="ORF">Sjap_018429</name>
</gene>
<dbReference type="PANTHER" id="PTHR33133">
    <property type="entry name" value="OS08G0107100 PROTEIN-RELATED"/>
    <property type="match status" value="1"/>
</dbReference>
<comment type="caution">
    <text evidence="2">The sequence shown here is derived from an EMBL/GenBank/DDBJ whole genome shotgun (WGS) entry which is preliminary data.</text>
</comment>
<feature type="transmembrane region" description="Helical" evidence="1">
    <location>
        <begin position="237"/>
        <end position="261"/>
    </location>
</feature>
<proteinExistence type="predicted"/>
<dbReference type="Proteomes" id="UP001417504">
    <property type="component" value="Unassembled WGS sequence"/>
</dbReference>
<feature type="transmembrane region" description="Helical" evidence="1">
    <location>
        <begin position="273"/>
        <end position="296"/>
    </location>
</feature>
<name>A0AAP0I803_9MAGN</name>
<dbReference type="PANTHER" id="PTHR33133:SF5">
    <property type="entry name" value="OS08G0107100 PROTEIN"/>
    <property type="match status" value="1"/>
</dbReference>
<keyword evidence="3" id="KW-1185">Reference proteome</keyword>
<evidence type="ECO:0000313" key="2">
    <source>
        <dbReference type="EMBL" id="KAK9110369.1"/>
    </source>
</evidence>
<feature type="transmembrane region" description="Helical" evidence="1">
    <location>
        <begin position="90"/>
        <end position="110"/>
    </location>
</feature>